<evidence type="ECO:0000256" key="1">
    <source>
        <dbReference type="ARBA" id="ARBA00009923"/>
    </source>
</evidence>
<evidence type="ECO:0000256" key="2">
    <source>
        <dbReference type="ARBA" id="ARBA00022707"/>
    </source>
</evidence>
<dbReference type="PROSITE" id="PS01009">
    <property type="entry name" value="CRISP_1"/>
    <property type="match status" value="1"/>
</dbReference>
<evidence type="ECO:0000259" key="11">
    <source>
        <dbReference type="SMART" id="SM00198"/>
    </source>
</evidence>
<evidence type="ECO:0000256" key="7">
    <source>
        <dbReference type="ARBA" id="ARBA00037794"/>
    </source>
</evidence>
<name>A0A7M4FZK0_CROPO</name>
<dbReference type="GO" id="GO:0042803">
    <property type="term" value="F:protein homodimerization activity"/>
    <property type="evidence" value="ECO:0007669"/>
    <property type="project" value="Ensembl"/>
</dbReference>
<protein>
    <recommendedName>
        <fullName evidence="9">Golgi-associated plant pathogenesis-related protein 1</fullName>
    </recommendedName>
    <alternativeName>
        <fullName evidence="10">Glioma pathogenesis-related protein 2</fullName>
    </alternativeName>
</protein>
<keyword evidence="13" id="KW-1185">Reference proteome</keyword>
<dbReference type="Gene3D" id="3.40.33.10">
    <property type="entry name" value="CAP"/>
    <property type="match status" value="1"/>
</dbReference>
<dbReference type="Pfam" id="PF00188">
    <property type="entry name" value="CAP"/>
    <property type="match status" value="1"/>
</dbReference>
<dbReference type="PANTHER" id="PTHR10334">
    <property type="entry name" value="CYSTEINE-RICH SECRETORY PROTEIN-RELATED"/>
    <property type="match status" value="1"/>
</dbReference>
<keyword evidence="4" id="KW-0175">Coiled coil</keyword>
<accession>A0A7M4FZK0</accession>
<dbReference type="OMA" id="NPGHYEQ"/>
<dbReference type="GO" id="GO:0010718">
    <property type="term" value="P:positive regulation of epithelial to mesenchymal transition"/>
    <property type="evidence" value="ECO:0007669"/>
    <property type="project" value="Ensembl"/>
</dbReference>
<evidence type="ECO:0000313" key="12">
    <source>
        <dbReference type="Ensembl" id="ENSCPRP00005019262.1"/>
    </source>
</evidence>
<evidence type="ECO:0000256" key="6">
    <source>
        <dbReference type="ARBA" id="ARBA00023288"/>
    </source>
</evidence>
<dbReference type="InterPro" id="IPR001283">
    <property type="entry name" value="CRISP-related"/>
</dbReference>
<reference evidence="12" key="1">
    <citation type="submission" date="2025-08" db="UniProtKB">
        <authorList>
            <consortium name="Ensembl"/>
        </authorList>
    </citation>
    <scope>IDENTIFICATION</scope>
</reference>
<dbReference type="GO" id="GO:0010634">
    <property type="term" value="P:positive regulation of epithelial cell migration"/>
    <property type="evidence" value="ECO:0007669"/>
    <property type="project" value="Ensembl"/>
</dbReference>
<evidence type="ECO:0000256" key="10">
    <source>
        <dbReference type="ARBA" id="ARBA00075475"/>
    </source>
</evidence>
<keyword evidence="5" id="KW-0472">Membrane</keyword>
<dbReference type="FunFam" id="3.40.33.10:FF:000015">
    <property type="entry name" value="Golgi-associated plant pathogenesis-related protein 1"/>
    <property type="match status" value="1"/>
</dbReference>
<keyword evidence="6" id="KW-0449">Lipoprotein</keyword>
<dbReference type="GO" id="GO:0005576">
    <property type="term" value="C:extracellular region"/>
    <property type="evidence" value="ECO:0007669"/>
    <property type="project" value="InterPro"/>
</dbReference>
<organism evidence="12 13">
    <name type="scientific">Crocodylus porosus</name>
    <name type="common">Saltwater crocodile</name>
    <name type="synonym">Estuarine crocodile</name>
    <dbReference type="NCBI Taxonomy" id="8502"/>
    <lineage>
        <taxon>Eukaryota</taxon>
        <taxon>Metazoa</taxon>
        <taxon>Chordata</taxon>
        <taxon>Craniata</taxon>
        <taxon>Vertebrata</taxon>
        <taxon>Euteleostomi</taxon>
        <taxon>Archelosauria</taxon>
        <taxon>Archosauria</taxon>
        <taxon>Crocodylia</taxon>
        <taxon>Longirostres</taxon>
        <taxon>Crocodylidae</taxon>
        <taxon>Crocodylus</taxon>
    </lineage>
</organism>
<evidence type="ECO:0000256" key="8">
    <source>
        <dbReference type="ARBA" id="ARBA00063947"/>
    </source>
</evidence>
<sequence>MGKSASKQFAEEVLKTHNDYRKKHGVPPLKICKALNGGAQQYAEALASTRVLKHSPESANGKCGENLAWASYDQPGKEVADRWYSEIKNYNFQNPGFSSGTGHFTAMIWKNTKKMGVGKATASDGSTFVVARFCFWYLNANRCDQDHEPVA</sequence>
<dbReference type="GO" id="GO:0000139">
    <property type="term" value="C:Golgi membrane"/>
    <property type="evidence" value="ECO:0007669"/>
    <property type="project" value="UniProtKB-SubCell"/>
</dbReference>
<evidence type="ECO:0000256" key="3">
    <source>
        <dbReference type="ARBA" id="ARBA00023034"/>
    </source>
</evidence>
<dbReference type="InterPro" id="IPR014044">
    <property type="entry name" value="CAP_dom"/>
</dbReference>
<keyword evidence="2" id="KW-0519">Myristate</keyword>
<dbReference type="Proteomes" id="UP000594220">
    <property type="component" value="Unplaced"/>
</dbReference>
<dbReference type="Ensembl" id="ENSCPRT00005022541.1">
    <property type="protein sequence ID" value="ENSCPRP00005019262.1"/>
    <property type="gene ID" value="ENSCPRG00005013455.1"/>
</dbReference>
<comment type="similarity">
    <text evidence="1">Belongs to the CRISP family.</text>
</comment>
<evidence type="ECO:0000256" key="5">
    <source>
        <dbReference type="ARBA" id="ARBA00023136"/>
    </source>
</evidence>
<dbReference type="GeneTree" id="ENSGT00390000020276"/>
<dbReference type="InterPro" id="IPR018244">
    <property type="entry name" value="Allrgn_V5/Tpx1_CS"/>
</dbReference>
<dbReference type="CDD" id="cd05382">
    <property type="entry name" value="CAP_GAPR1-like"/>
    <property type="match status" value="1"/>
</dbReference>
<dbReference type="AlphaFoldDB" id="A0A7M4FZK0"/>
<feature type="domain" description="SCP" evidence="11">
    <location>
        <begin position="8"/>
        <end position="139"/>
    </location>
</feature>
<evidence type="ECO:0000256" key="9">
    <source>
        <dbReference type="ARBA" id="ARBA00069728"/>
    </source>
</evidence>
<reference evidence="12" key="2">
    <citation type="submission" date="2025-09" db="UniProtKB">
        <authorList>
            <consortium name="Ensembl"/>
        </authorList>
    </citation>
    <scope>IDENTIFICATION</scope>
</reference>
<comment type="subunit">
    <text evidence="8">Homodimer. Interacts with CAV1.</text>
</comment>
<dbReference type="SMART" id="SM00198">
    <property type="entry name" value="SCP"/>
    <property type="match status" value="1"/>
</dbReference>
<dbReference type="GO" id="GO:0070374">
    <property type="term" value="P:positive regulation of ERK1 and ERK2 cascade"/>
    <property type="evidence" value="ECO:0007669"/>
    <property type="project" value="Ensembl"/>
</dbReference>
<dbReference type="InterPro" id="IPR034113">
    <property type="entry name" value="SCP_GAPR1-like"/>
</dbReference>
<evidence type="ECO:0000313" key="13">
    <source>
        <dbReference type="Proteomes" id="UP000594220"/>
    </source>
</evidence>
<evidence type="ECO:0000256" key="4">
    <source>
        <dbReference type="ARBA" id="ARBA00023054"/>
    </source>
</evidence>
<comment type="subcellular location">
    <subcellularLocation>
        <location evidence="7">Golgi apparatus membrane</location>
        <topology evidence="7">Lipid-anchor</topology>
    </subcellularLocation>
</comment>
<dbReference type="SUPFAM" id="SSF55797">
    <property type="entry name" value="PR-1-like"/>
    <property type="match status" value="1"/>
</dbReference>
<gene>
    <name evidence="12" type="primary">GLIPR2</name>
</gene>
<keyword evidence="3" id="KW-0333">Golgi apparatus</keyword>
<proteinExistence type="inferred from homology"/>
<dbReference type="InterPro" id="IPR035940">
    <property type="entry name" value="CAP_sf"/>
</dbReference>